<feature type="chain" id="PRO_5016669322" description="Lipoprotein" evidence="1">
    <location>
        <begin position="26"/>
        <end position="149"/>
    </location>
</feature>
<name>A0A366EGN7_9BACI</name>
<organism evidence="2 3">
    <name type="scientific">Rossellomorea aquimaris</name>
    <dbReference type="NCBI Taxonomy" id="189382"/>
    <lineage>
        <taxon>Bacteria</taxon>
        <taxon>Bacillati</taxon>
        <taxon>Bacillota</taxon>
        <taxon>Bacilli</taxon>
        <taxon>Bacillales</taxon>
        <taxon>Bacillaceae</taxon>
        <taxon>Rossellomorea</taxon>
    </lineage>
</organism>
<dbReference type="OrthoDB" id="2868045at2"/>
<feature type="signal peptide" evidence="1">
    <location>
        <begin position="1"/>
        <end position="25"/>
    </location>
</feature>
<reference evidence="2 3" key="1">
    <citation type="submission" date="2018-06" db="EMBL/GenBank/DDBJ databases">
        <title>Freshwater and sediment microbial communities from various areas in North America, analyzing microbe dynamics in response to fracking.</title>
        <authorList>
            <person name="Lamendella R."/>
        </authorList>
    </citation>
    <scope>NUCLEOTIDE SEQUENCE [LARGE SCALE GENOMIC DNA]</scope>
    <source>
        <strain evidence="2 3">97B</strain>
    </source>
</reference>
<evidence type="ECO:0000256" key="1">
    <source>
        <dbReference type="SAM" id="SignalP"/>
    </source>
</evidence>
<evidence type="ECO:0000313" key="3">
    <source>
        <dbReference type="Proteomes" id="UP000252118"/>
    </source>
</evidence>
<evidence type="ECO:0008006" key="4">
    <source>
        <dbReference type="Google" id="ProtNLM"/>
    </source>
</evidence>
<dbReference type="RefSeq" id="WP_113971009.1">
    <property type="nucleotide sequence ID" value="NZ_QNRJ01000021.1"/>
</dbReference>
<dbReference type="Proteomes" id="UP000252118">
    <property type="component" value="Unassembled WGS sequence"/>
</dbReference>
<dbReference type="EMBL" id="QNRJ01000021">
    <property type="protein sequence ID" value="RBP01166.1"/>
    <property type="molecule type" value="Genomic_DNA"/>
</dbReference>
<protein>
    <recommendedName>
        <fullName evidence="4">Lipoprotein</fullName>
    </recommendedName>
</protein>
<proteinExistence type="predicted"/>
<evidence type="ECO:0000313" key="2">
    <source>
        <dbReference type="EMBL" id="RBP01166.1"/>
    </source>
</evidence>
<accession>A0A366EGN7</accession>
<dbReference type="PROSITE" id="PS51257">
    <property type="entry name" value="PROKAR_LIPOPROTEIN"/>
    <property type="match status" value="1"/>
</dbReference>
<sequence>MKGSKVVIIAVILMAVLLSACNRNAAEMVMSGGVTINEKANTITFRGVLSDKALEPDTPFQTRFYLQGATIKNALGTDLIYTDEELKSRKQGESPQEFEVKKTVDIKKPEEIDKLMSEIKNKDKEAVTIELVNDNGRIDDQVLHNVTKE</sequence>
<comment type="caution">
    <text evidence="2">The sequence shown here is derived from an EMBL/GenBank/DDBJ whole genome shotgun (WGS) entry which is preliminary data.</text>
</comment>
<dbReference type="AlphaFoldDB" id="A0A366EGN7"/>
<keyword evidence="1" id="KW-0732">Signal</keyword>
<gene>
    <name evidence="2" type="ORF">DET59_12175</name>
</gene>